<gene>
    <name evidence="1" type="ORF">S12H4_03424</name>
</gene>
<proteinExistence type="predicted"/>
<reference evidence="1" key="1">
    <citation type="journal article" date="2014" name="Front. Microbiol.">
        <title>High frequency of phylogenetically diverse reductive dehalogenase-homologous genes in deep subseafloor sedimentary metagenomes.</title>
        <authorList>
            <person name="Kawai M."/>
            <person name="Futagami T."/>
            <person name="Toyoda A."/>
            <person name="Takaki Y."/>
            <person name="Nishi S."/>
            <person name="Hori S."/>
            <person name="Arai W."/>
            <person name="Tsubouchi T."/>
            <person name="Morono Y."/>
            <person name="Uchiyama I."/>
            <person name="Ito T."/>
            <person name="Fujiyama A."/>
            <person name="Inagaki F."/>
            <person name="Takami H."/>
        </authorList>
    </citation>
    <scope>NUCLEOTIDE SEQUENCE</scope>
    <source>
        <strain evidence="1">Expedition CK06-06</strain>
    </source>
</reference>
<comment type="caution">
    <text evidence="1">The sequence shown here is derived from an EMBL/GenBank/DDBJ whole genome shotgun (WGS) entry which is preliminary data.</text>
</comment>
<organism evidence="1">
    <name type="scientific">marine sediment metagenome</name>
    <dbReference type="NCBI Taxonomy" id="412755"/>
    <lineage>
        <taxon>unclassified sequences</taxon>
        <taxon>metagenomes</taxon>
        <taxon>ecological metagenomes</taxon>
    </lineage>
</organism>
<dbReference type="EMBL" id="BARW01000959">
    <property type="protein sequence ID" value="GAI71298.1"/>
    <property type="molecule type" value="Genomic_DNA"/>
</dbReference>
<sequence>MGKKFYKIRDPITGYWHSPKDFDKPVPLLPLAKVMTSNGDKAFKTLGMINDPSELALEFGSTNGRKIPGLFHNVRARFKEAIAHYVARGWLTDADLAEVGLQKMETKLDGFKFPTRLTEHIVKRKVERTREKFDL</sequence>
<accession>X1QSR0</accession>
<name>X1QSR0_9ZZZZ</name>
<dbReference type="AlphaFoldDB" id="X1QSR0"/>
<protein>
    <submittedName>
        <fullName evidence="1">Uncharacterized protein</fullName>
    </submittedName>
</protein>
<evidence type="ECO:0000313" key="1">
    <source>
        <dbReference type="EMBL" id="GAI71298.1"/>
    </source>
</evidence>